<dbReference type="PROSITE" id="PS50937">
    <property type="entry name" value="HTH_MERR_2"/>
    <property type="match status" value="1"/>
</dbReference>
<evidence type="ECO:0000313" key="3">
    <source>
        <dbReference type="EMBL" id="MBA8928229.1"/>
    </source>
</evidence>
<dbReference type="PRINTS" id="PR00040">
    <property type="entry name" value="HTHMERR"/>
</dbReference>
<reference evidence="3 4" key="1">
    <citation type="submission" date="2020-08" db="EMBL/GenBank/DDBJ databases">
        <title>Genomic Encyclopedia of Archaeal and Bacterial Type Strains, Phase II (KMG-II): from individual species to whole genera.</title>
        <authorList>
            <person name="Goeker M."/>
        </authorList>
    </citation>
    <scope>NUCLEOTIDE SEQUENCE [LARGE SCALE GENOMIC DNA]</scope>
    <source>
        <strain evidence="3 4">DSM 43850</strain>
    </source>
</reference>
<dbReference type="Pfam" id="PF13411">
    <property type="entry name" value="MerR_1"/>
    <property type="match status" value="1"/>
</dbReference>
<dbReference type="SMART" id="SM00422">
    <property type="entry name" value="HTH_MERR"/>
    <property type="match status" value="1"/>
</dbReference>
<keyword evidence="1 3" id="KW-0238">DNA-binding</keyword>
<dbReference type="SUPFAM" id="SSF46955">
    <property type="entry name" value="Putative DNA-binding domain"/>
    <property type="match status" value="1"/>
</dbReference>
<dbReference type="CDD" id="cd04778">
    <property type="entry name" value="HTH_MerR-like_sg2"/>
    <property type="match status" value="1"/>
</dbReference>
<dbReference type="PANTHER" id="PTHR30204">
    <property type="entry name" value="REDOX-CYCLING DRUG-SENSING TRANSCRIPTIONAL ACTIVATOR SOXR"/>
    <property type="match status" value="1"/>
</dbReference>
<dbReference type="InterPro" id="IPR047057">
    <property type="entry name" value="MerR_fam"/>
</dbReference>
<dbReference type="InterPro" id="IPR009061">
    <property type="entry name" value="DNA-bd_dom_put_sf"/>
</dbReference>
<accession>A0ABR6BMV4</accession>
<protein>
    <submittedName>
        <fullName evidence="3">DNA-binding transcriptional MerR regulator</fullName>
    </submittedName>
</protein>
<comment type="caution">
    <text evidence="3">The sequence shown here is derived from an EMBL/GenBank/DDBJ whole genome shotgun (WGS) entry which is preliminary data.</text>
</comment>
<name>A0ABR6BMV4_9PSEU</name>
<dbReference type="RefSeq" id="WP_025356680.1">
    <property type="nucleotide sequence ID" value="NZ_BAAABQ010000030.1"/>
</dbReference>
<sequence length="256" mass="27740">MTDYRIDELARIAGTTTRNVRAYQDRGLLPPPRRQGRVGIYTDAHLARLKLVGSLLERGYATAQISELLTAWETGKDIADVLGLEQALGSRWTDEIPAHLAAEEVADLFADAPEDLVGRLVALGVLRREGEQYRVPSPQLLNAVLELLGYGFPLGKLVDLYENVLPALDEVARLMAETGAAHIIDTHGSAWLPDGAELNEFTGMLQRLRQLATSSVQGILGHALERNVQALLGEHIARVIASDSGGESAPANADRP</sequence>
<dbReference type="InterPro" id="IPR000551">
    <property type="entry name" value="MerR-type_HTH_dom"/>
</dbReference>
<dbReference type="PANTHER" id="PTHR30204:SF93">
    <property type="entry name" value="HTH MERR-TYPE DOMAIN-CONTAINING PROTEIN"/>
    <property type="match status" value="1"/>
</dbReference>
<proteinExistence type="predicted"/>
<evidence type="ECO:0000256" key="1">
    <source>
        <dbReference type="ARBA" id="ARBA00023125"/>
    </source>
</evidence>
<evidence type="ECO:0000313" key="4">
    <source>
        <dbReference type="Proteomes" id="UP000517916"/>
    </source>
</evidence>
<dbReference type="EMBL" id="JACJID010000004">
    <property type="protein sequence ID" value="MBA8928229.1"/>
    <property type="molecule type" value="Genomic_DNA"/>
</dbReference>
<dbReference type="Gene3D" id="1.10.1660.10">
    <property type="match status" value="1"/>
</dbReference>
<keyword evidence="4" id="KW-1185">Reference proteome</keyword>
<dbReference type="GO" id="GO:0003677">
    <property type="term" value="F:DNA binding"/>
    <property type="evidence" value="ECO:0007669"/>
    <property type="project" value="UniProtKB-KW"/>
</dbReference>
<dbReference type="Proteomes" id="UP000517916">
    <property type="component" value="Unassembled WGS sequence"/>
</dbReference>
<feature type="domain" description="HTH merR-type" evidence="2">
    <location>
        <begin position="1"/>
        <end position="71"/>
    </location>
</feature>
<organism evidence="3 4">
    <name type="scientific">Kutzneria viridogrisea</name>
    <dbReference type="NCBI Taxonomy" id="47990"/>
    <lineage>
        <taxon>Bacteria</taxon>
        <taxon>Bacillati</taxon>
        <taxon>Actinomycetota</taxon>
        <taxon>Actinomycetes</taxon>
        <taxon>Pseudonocardiales</taxon>
        <taxon>Pseudonocardiaceae</taxon>
        <taxon>Kutzneria</taxon>
    </lineage>
</organism>
<gene>
    <name evidence="3" type="ORF">BC739_005446</name>
</gene>
<evidence type="ECO:0000259" key="2">
    <source>
        <dbReference type="PROSITE" id="PS50937"/>
    </source>
</evidence>